<evidence type="ECO:0000313" key="4">
    <source>
        <dbReference type="EMBL" id="BDG02974.1"/>
    </source>
</evidence>
<dbReference type="InterPro" id="IPR005442">
    <property type="entry name" value="GST_omega"/>
</dbReference>
<dbReference type="InterPro" id="IPR036249">
    <property type="entry name" value="Thioredoxin-like_sf"/>
</dbReference>
<gene>
    <name evidence="4" type="ORF">AMOR_19700</name>
</gene>
<keyword evidence="1" id="KW-0560">Oxidoreductase</keyword>
<dbReference type="InterPro" id="IPR040079">
    <property type="entry name" value="Glutathione_S-Trfase"/>
</dbReference>
<protein>
    <submittedName>
        <fullName evidence="4">Glutathione S-transferase</fullName>
    </submittedName>
</protein>
<dbReference type="SFLD" id="SFLDS00019">
    <property type="entry name" value="Glutathione_Transferase_(cytos"/>
    <property type="match status" value="1"/>
</dbReference>
<reference evidence="5" key="1">
    <citation type="journal article" date="2022" name="Int. J. Syst. Evol. Microbiol.">
        <title>Anaeromyxobacter oryzae sp. nov., Anaeromyxobacter diazotrophicus sp. nov. and Anaeromyxobacter paludicola sp. nov., isolated from paddy soils.</title>
        <authorList>
            <person name="Itoh H."/>
            <person name="Xu Z."/>
            <person name="Mise K."/>
            <person name="Masuda Y."/>
            <person name="Ushijima N."/>
            <person name="Hayakawa C."/>
            <person name="Shiratori Y."/>
            <person name="Senoo K."/>
        </authorList>
    </citation>
    <scope>NUCLEOTIDE SEQUENCE [LARGE SCALE GENOMIC DNA]</scope>
    <source>
        <strain evidence="5">Red232</strain>
    </source>
</reference>
<evidence type="ECO:0000313" key="5">
    <source>
        <dbReference type="Proteomes" id="UP001162891"/>
    </source>
</evidence>
<dbReference type="InterPro" id="IPR010987">
    <property type="entry name" value="Glutathione-S-Trfase_C-like"/>
</dbReference>
<dbReference type="Pfam" id="PF13409">
    <property type="entry name" value="GST_N_2"/>
    <property type="match status" value="1"/>
</dbReference>
<dbReference type="EMBL" id="AP025591">
    <property type="protein sequence ID" value="BDG02974.1"/>
    <property type="molecule type" value="Genomic_DNA"/>
</dbReference>
<accession>A0ABM7WU38</accession>
<dbReference type="SFLD" id="SFLDG00358">
    <property type="entry name" value="Main_(cytGST)"/>
    <property type="match status" value="1"/>
</dbReference>
<dbReference type="SUPFAM" id="SSF52833">
    <property type="entry name" value="Thioredoxin-like"/>
    <property type="match status" value="1"/>
</dbReference>
<dbReference type="PRINTS" id="PR01625">
    <property type="entry name" value="GSTRNSFRASEO"/>
</dbReference>
<dbReference type="RefSeq" id="WP_248360652.1">
    <property type="nucleotide sequence ID" value="NZ_AP025591.1"/>
</dbReference>
<name>A0ABM7WU38_9BACT</name>
<evidence type="ECO:0000259" key="2">
    <source>
        <dbReference type="PROSITE" id="PS50404"/>
    </source>
</evidence>
<dbReference type="Proteomes" id="UP001162891">
    <property type="component" value="Chromosome"/>
</dbReference>
<feature type="domain" description="GST C-terminal" evidence="3">
    <location>
        <begin position="85"/>
        <end position="217"/>
    </location>
</feature>
<dbReference type="InterPro" id="IPR050983">
    <property type="entry name" value="GST_Omega/HSP26"/>
</dbReference>
<dbReference type="PROSITE" id="PS50404">
    <property type="entry name" value="GST_NTER"/>
    <property type="match status" value="1"/>
</dbReference>
<organism evidence="4 5">
    <name type="scientific">Anaeromyxobacter oryzae</name>
    <dbReference type="NCBI Taxonomy" id="2918170"/>
    <lineage>
        <taxon>Bacteria</taxon>
        <taxon>Pseudomonadati</taxon>
        <taxon>Myxococcota</taxon>
        <taxon>Myxococcia</taxon>
        <taxon>Myxococcales</taxon>
        <taxon>Cystobacterineae</taxon>
        <taxon>Anaeromyxobacteraceae</taxon>
        <taxon>Anaeromyxobacter</taxon>
    </lineage>
</organism>
<dbReference type="InterPro" id="IPR036282">
    <property type="entry name" value="Glutathione-S-Trfase_C_sf"/>
</dbReference>
<dbReference type="PANTHER" id="PTHR43968:SF6">
    <property type="entry name" value="GLUTATHIONE S-TRANSFERASE OMEGA"/>
    <property type="match status" value="1"/>
</dbReference>
<evidence type="ECO:0000259" key="3">
    <source>
        <dbReference type="PROSITE" id="PS50405"/>
    </source>
</evidence>
<proteinExistence type="predicted"/>
<evidence type="ECO:0000256" key="1">
    <source>
        <dbReference type="ARBA" id="ARBA00023002"/>
    </source>
</evidence>
<dbReference type="InterPro" id="IPR004045">
    <property type="entry name" value="Glutathione_S-Trfase_N"/>
</dbReference>
<sequence>MPHLKLVSFELCPYVERSRIVLLEKRVPHEIEYIDLANKPAWFLAVSPMGRVPVLLVDDRPVFESMVINELIDELYPSPPLLPPDPLARAEARGWIVFANDVVMPASVAAMTALAGGLGGDARARPLATLRDALAKLEAQLSRRGGPWFLGRDFGLVDATYAPFLRRWRAAEGWGAPEDRLLAAFPAVSAWAEALLARPSVAQAAPREVGPRTRAAFAKRAAKAEAG</sequence>
<dbReference type="SUPFAM" id="SSF47616">
    <property type="entry name" value="GST C-terminal domain-like"/>
    <property type="match status" value="1"/>
</dbReference>
<feature type="domain" description="GST N-terminal" evidence="2">
    <location>
        <begin position="2"/>
        <end position="80"/>
    </location>
</feature>
<dbReference type="PANTHER" id="PTHR43968">
    <property type="match status" value="1"/>
</dbReference>
<dbReference type="PROSITE" id="PS50405">
    <property type="entry name" value="GST_CTER"/>
    <property type="match status" value="1"/>
</dbReference>
<dbReference type="Pfam" id="PF13410">
    <property type="entry name" value="GST_C_2"/>
    <property type="match status" value="1"/>
</dbReference>
<dbReference type="Gene3D" id="3.40.30.10">
    <property type="entry name" value="Glutaredoxin"/>
    <property type="match status" value="1"/>
</dbReference>
<keyword evidence="5" id="KW-1185">Reference proteome</keyword>
<dbReference type="Gene3D" id="1.20.1050.10">
    <property type="match status" value="1"/>
</dbReference>